<evidence type="ECO:0000259" key="3">
    <source>
        <dbReference type="Pfam" id="PF20153"/>
    </source>
</evidence>
<dbReference type="OrthoDB" id="3219854at2759"/>
<keyword evidence="2" id="KW-1133">Transmembrane helix</keyword>
<dbReference type="Pfam" id="PF20153">
    <property type="entry name" value="DUF6535"/>
    <property type="match status" value="1"/>
</dbReference>
<keyword evidence="5" id="KW-1185">Reference proteome</keyword>
<feature type="domain" description="DUF6535" evidence="3">
    <location>
        <begin position="42"/>
        <end position="207"/>
    </location>
</feature>
<feature type="compositionally biased region" description="Polar residues" evidence="1">
    <location>
        <begin position="620"/>
        <end position="629"/>
    </location>
</feature>
<dbReference type="EMBL" id="WHVB01000003">
    <property type="protein sequence ID" value="KAF8484449.1"/>
    <property type="molecule type" value="Genomic_DNA"/>
</dbReference>
<feature type="transmembrane region" description="Helical" evidence="2">
    <location>
        <begin position="189"/>
        <end position="207"/>
    </location>
</feature>
<evidence type="ECO:0000256" key="2">
    <source>
        <dbReference type="SAM" id="Phobius"/>
    </source>
</evidence>
<reference evidence="4" key="2">
    <citation type="journal article" date="2020" name="Nat. Commun.">
        <title>Large-scale genome sequencing of mycorrhizal fungi provides insights into the early evolution of symbiotic traits.</title>
        <authorList>
            <person name="Miyauchi S."/>
            <person name="Kiss E."/>
            <person name="Kuo A."/>
            <person name="Drula E."/>
            <person name="Kohler A."/>
            <person name="Sanchez-Garcia M."/>
            <person name="Morin E."/>
            <person name="Andreopoulos B."/>
            <person name="Barry K.W."/>
            <person name="Bonito G."/>
            <person name="Buee M."/>
            <person name="Carver A."/>
            <person name="Chen C."/>
            <person name="Cichocki N."/>
            <person name="Clum A."/>
            <person name="Culley D."/>
            <person name="Crous P.W."/>
            <person name="Fauchery L."/>
            <person name="Girlanda M."/>
            <person name="Hayes R.D."/>
            <person name="Keri Z."/>
            <person name="LaButti K."/>
            <person name="Lipzen A."/>
            <person name="Lombard V."/>
            <person name="Magnuson J."/>
            <person name="Maillard F."/>
            <person name="Murat C."/>
            <person name="Nolan M."/>
            <person name="Ohm R.A."/>
            <person name="Pangilinan J."/>
            <person name="Pereira M.F."/>
            <person name="Perotto S."/>
            <person name="Peter M."/>
            <person name="Pfister S."/>
            <person name="Riley R."/>
            <person name="Sitrit Y."/>
            <person name="Stielow J.B."/>
            <person name="Szollosi G."/>
            <person name="Zifcakova L."/>
            <person name="Stursova M."/>
            <person name="Spatafora J.W."/>
            <person name="Tedersoo L."/>
            <person name="Vaario L.M."/>
            <person name="Yamada A."/>
            <person name="Yan M."/>
            <person name="Wang P."/>
            <person name="Xu J."/>
            <person name="Bruns T."/>
            <person name="Baldrian P."/>
            <person name="Vilgalys R."/>
            <person name="Dunand C."/>
            <person name="Henrissat B."/>
            <person name="Grigoriev I.V."/>
            <person name="Hibbett D."/>
            <person name="Nagy L.G."/>
            <person name="Martin F.M."/>
        </authorList>
    </citation>
    <scope>NUCLEOTIDE SEQUENCE</scope>
    <source>
        <strain evidence="4">Prilba</strain>
    </source>
</reference>
<evidence type="ECO:0000256" key="1">
    <source>
        <dbReference type="SAM" id="MobiDB-lite"/>
    </source>
</evidence>
<sequence>MADEIREKTGLDEQPNQTQLAPDQQAEGETKFGDSSWPLFSIYSKNAEEEDIKMAERWQKDADGIILFTGLFSASVAALTTVSVQDLKPDYLGNIYQVLADPNATRSSTPSVDFSPSRSAIWVNSLWFLSLAISLTCAMMATLLQQSARRYIRVTQRRYSPHRRARIRAFFADGRDELLAPMVVEALPALLHFSLFLFFSGLLIFLFDINHAAFYAVLWWVALAAALYTLTTILPIFRQDSPYYPPLSSTFWYLFYSTSYGFSNAMSFITSLDFFHDDTWERFTDLKERYHKFLRGVETTAEEEAWKRSSKMDARVLEWTIGALGEDDALEKFFEAIPGFFNSTEVEDPQLSSNATTKFSQSLDEFLDRALSNSHSESDKIRRLALCLDAAHGAQNYLVSGILQDILDGRWADAPQSVEMGHSLTRWANDGDENKALFARSIIARIVANAQKRDARWSALAKDHLAALGIPEDEFKGYLGQEDNVLLANLMRITRQTLPSVFVNQHKLQSSISTFDIKNTLPELQHDFCDFWNEIVREAQKSAPFTAYVFVLANIRHLYMALHPQGTPAAPTKFSPSTAIFDRILYLGSSYPICDIPSHRPQAKIVYHTSQAAEGETAPVASSPTITPSTRHDAPSFSALNSDHIVVHPTDEDSLPDTLQPIISVFPPPLTPPETLDSD</sequence>
<feature type="region of interest" description="Disordered" evidence="1">
    <location>
        <begin position="614"/>
        <end position="634"/>
    </location>
</feature>
<feature type="transmembrane region" description="Helical" evidence="2">
    <location>
        <begin position="64"/>
        <end position="84"/>
    </location>
</feature>
<comment type="caution">
    <text evidence="4">The sequence shown here is derived from an EMBL/GenBank/DDBJ whole genome shotgun (WGS) entry which is preliminary data.</text>
</comment>
<organism evidence="4 5">
    <name type="scientific">Russula ochroleuca</name>
    <dbReference type="NCBI Taxonomy" id="152965"/>
    <lineage>
        <taxon>Eukaryota</taxon>
        <taxon>Fungi</taxon>
        <taxon>Dikarya</taxon>
        <taxon>Basidiomycota</taxon>
        <taxon>Agaricomycotina</taxon>
        <taxon>Agaricomycetes</taxon>
        <taxon>Russulales</taxon>
        <taxon>Russulaceae</taxon>
        <taxon>Russula</taxon>
    </lineage>
</organism>
<reference evidence="4" key="1">
    <citation type="submission" date="2019-10" db="EMBL/GenBank/DDBJ databases">
        <authorList>
            <consortium name="DOE Joint Genome Institute"/>
            <person name="Kuo A."/>
            <person name="Miyauchi S."/>
            <person name="Kiss E."/>
            <person name="Drula E."/>
            <person name="Kohler A."/>
            <person name="Sanchez-Garcia M."/>
            <person name="Andreopoulos B."/>
            <person name="Barry K.W."/>
            <person name="Bonito G."/>
            <person name="Buee M."/>
            <person name="Carver A."/>
            <person name="Chen C."/>
            <person name="Cichocki N."/>
            <person name="Clum A."/>
            <person name="Culley D."/>
            <person name="Crous P.W."/>
            <person name="Fauchery L."/>
            <person name="Girlanda M."/>
            <person name="Hayes R."/>
            <person name="Keri Z."/>
            <person name="LaButti K."/>
            <person name="Lipzen A."/>
            <person name="Lombard V."/>
            <person name="Magnuson J."/>
            <person name="Maillard F."/>
            <person name="Morin E."/>
            <person name="Murat C."/>
            <person name="Nolan M."/>
            <person name="Ohm R."/>
            <person name="Pangilinan J."/>
            <person name="Pereira M."/>
            <person name="Perotto S."/>
            <person name="Peter M."/>
            <person name="Riley R."/>
            <person name="Sitrit Y."/>
            <person name="Stielow B."/>
            <person name="Szollosi G."/>
            <person name="Zifcakova L."/>
            <person name="Stursova M."/>
            <person name="Spatafora J.W."/>
            <person name="Tedersoo L."/>
            <person name="Vaario L.-M."/>
            <person name="Yamada A."/>
            <person name="Yan M."/>
            <person name="Wang P."/>
            <person name="Xu J."/>
            <person name="Bruns T."/>
            <person name="Baldrian P."/>
            <person name="Vilgalys R."/>
            <person name="Henrissat B."/>
            <person name="Grigoriev I.V."/>
            <person name="Hibbett D."/>
            <person name="Nagy L.G."/>
            <person name="Martin F.M."/>
        </authorList>
    </citation>
    <scope>NUCLEOTIDE SEQUENCE</scope>
    <source>
        <strain evidence="4">Prilba</strain>
    </source>
</reference>
<proteinExistence type="predicted"/>
<accession>A0A9P5N2B0</accession>
<dbReference type="AlphaFoldDB" id="A0A9P5N2B0"/>
<feature type="transmembrane region" description="Helical" evidence="2">
    <location>
        <begin position="121"/>
        <end position="144"/>
    </location>
</feature>
<feature type="transmembrane region" description="Helical" evidence="2">
    <location>
        <begin position="213"/>
        <end position="237"/>
    </location>
</feature>
<evidence type="ECO:0000313" key="5">
    <source>
        <dbReference type="Proteomes" id="UP000759537"/>
    </source>
</evidence>
<dbReference type="InterPro" id="IPR045338">
    <property type="entry name" value="DUF6535"/>
</dbReference>
<feature type="region of interest" description="Disordered" evidence="1">
    <location>
        <begin position="1"/>
        <end position="33"/>
    </location>
</feature>
<feature type="compositionally biased region" description="Basic and acidic residues" evidence="1">
    <location>
        <begin position="1"/>
        <end position="11"/>
    </location>
</feature>
<gene>
    <name evidence="4" type="ORF">DFH94DRAFT_688873</name>
</gene>
<keyword evidence="2" id="KW-0472">Membrane</keyword>
<name>A0A9P5N2B0_9AGAM</name>
<protein>
    <recommendedName>
        <fullName evidence="3">DUF6535 domain-containing protein</fullName>
    </recommendedName>
</protein>
<keyword evidence="2" id="KW-0812">Transmembrane</keyword>
<dbReference type="Proteomes" id="UP000759537">
    <property type="component" value="Unassembled WGS sequence"/>
</dbReference>
<evidence type="ECO:0000313" key="4">
    <source>
        <dbReference type="EMBL" id="KAF8484449.1"/>
    </source>
</evidence>